<organism evidence="3 4">
    <name type="scientific">Vicia faba</name>
    <name type="common">Broad bean</name>
    <name type="synonym">Faba vulgaris</name>
    <dbReference type="NCBI Taxonomy" id="3906"/>
    <lineage>
        <taxon>Eukaryota</taxon>
        <taxon>Viridiplantae</taxon>
        <taxon>Streptophyta</taxon>
        <taxon>Embryophyta</taxon>
        <taxon>Tracheophyta</taxon>
        <taxon>Spermatophyta</taxon>
        <taxon>Magnoliopsida</taxon>
        <taxon>eudicotyledons</taxon>
        <taxon>Gunneridae</taxon>
        <taxon>Pentapetalae</taxon>
        <taxon>rosids</taxon>
        <taxon>fabids</taxon>
        <taxon>Fabales</taxon>
        <taxon>Fabaceae</taxon>
        <taxon>Papilionoideae</taxon>
        <taxon>50 kb inversion clade</taxon>
        <taxon>NPAAA clade</taxon>
        <taxon>Hologalegina</taxon>
        <taxon>IRL clade</taxon>
        <taxon>Fabeae</taxon>
        <taxon>Vicia</taxon>
    </lineage>
</organism>
<evidence type="ECO:0000256" key="1">
    <source>
        <dbReference type="SAM" id="Phobius"/>
    </source>
</evidence>
<evidence type="ECO:0000259" key="2">
    <source>
        <dbReference type="PROSITE" id="PS50948"/>
    </source>
</evidence>
<dbReference type="Proteomes" id="UP001157006">
    <property type="component" value="Chromosome 1S"/>
</dbReference>
<dbReference type="SMART" id="SM00473">
    <property type="entry name" value="PAN_AP"/>
    <property type="match status" value="1"/>
</dbReference>
<keyword evidence="1" id="KW-1133">Transmembrane helix</keyword>
<keyword evidence="1" id="KW-0472">Membrane</keyword>
<proteinExistence type="predicted"/>
<keyword evidence="1" id="KW-0812">Transmembrane</keyword>
<feature type="domain" description="Apple" evidence="2">
    <location>
        <begin position="46"/>
        <end position="126"/>
    </location>
</feature>
<dbReference type="PROSITE" id="PS50948">
    <property type="entry name" value="PAN"/>
    <property type="match status" value="1"/>
</dbReference>
<keyword evidence="4" id="KW-1185">Reference proteome</keyword>
<dbReference type="Gene3D" id="3.50.4.10">
    <property type="entry name" value="Hepatocyte Growth Factor"/>
    <property type="match status" value="1"/>
</dbReference>
<dbReference type="Pfam" id="PF00024">
    <property type="entry name" value="PAN_1"/>
    <property type="match status" value="1"/>
</dbReference>
<dbReference type="InterPro" id="IPR003609">
    <property type="entry name" value="Pan_app"/>
</dbReference>
<protein>
    <recommendedName>
        <fullName evidence="2">Apple domain-containing protein</fullName>
    </recommendedName>
</protein>
<evidence type="ECO:0000313" key="4">
    <source>
        <dbReference type="Proteomes" id="UP001157006"/>
    </source>
</evidence>
<dbReference type="EMBL" id="OX451735">
    <property type="protein sequence ID" value="CAI8591633.1"/>
    <property type="molecule type" value="Genomic_DNA"/>
</dbReference>
<gene>
    <name evidence="3" type="ORF">VFH_I000400</name>
</gene>
<sequence>MAISGYILGWKIRSHGDLFGKLSRINARSLLLVVNVVSVSSMLQDCGSLTEMKMYKNLYLYGIYPLDDLIVTSSLQQCVQLCQNDSECTVATFSNIGSPQCSIRKTKYITSYQVPSLTSISFVRSCSDPVGVNLSFTMSPPSEPSPHRHCVPCLIGAASGTFVIVGFVQLGIVFFICRRKNSTMRRVTLAFTFPFPFHRFSFNLSCRAPSSTKNNTRNRYFLFYFFNVVCFIL</sequence>
<name>A0AAV0Z2L6_VICFA</name>
<dbReference type="AlphaFoldDB" id="A0AAV0Z2L6"/>
<accession>A0AAV0Z2L6</accession>
<reference evidence="3 4" key="1">
    <citation type="submission" date="2023-01" db="EMBL/GenBank/DDBJ databases">
        <authorList>
            <person name="Kreplak J."/>
        </authorList>
    </citation>
    <scope>NUCLEOTIDE SEQUENCE [LARGE SCALE GENOMIC DNA]</scope>
</reference>
<evidence type="ECO:0000313" key="3">
    <source>
        <dbReference type="EMBL" id="CAI8591633.1"/>
    </source>
</evidence>
<feature type="transmembrane region" description="Helical" evidence="1">
    <location>
        <begin position="154"/>
        <end position="177"/>
    </location>
</feature>